<sequence>MLWLGNSKQRSSLQKSPGPGRKRRQELPGNLEARPRFQWAPLRERDRNPPSDVHTTLALRGAKHTPQKAKPGPLASKEPASPFRTALKS</sequence>
<accession>A0A9X9MAB1</accession>
<organism evidence="2 3">
    <name type="scientific">Gulo gulo</name>
    <name type="common">Wolverine</name>
    <name type="synonym">Gluton</name>
    <dbReference type="NCBI Taxonomy" id="48420"/>
    <lineage>
        <taxon>Eukaryota</taxon>
        <taxon>Metazoa</taxon>
        <taxon>Chordata</taxon>
        <taxon>Craniata</taxon>
        <taxon>Vertebrata</taxon>
        <taxon>Euteleostomi</taxon>
        <taxon>Mammalia</taxon>
        <taxon>Eutheria</taxon>
        <taxon>Laurasiatheria</taxon>
        <taxon>Carnivora</taxon>
        <taxon>Caniformia</taxon>
        <taxon>Musteloidea</taxon>
        <taxon>Mustelidae</taxon>
        <taxon>Guloninae</taxon>
        <taxon>Gulo</taxon>
    </lineage>
</organism>
<dbReference type="AlphaFoldDB" id="A0A9X9MAB1"/>
<keyword evidence="3" id="KW-1185">Reference proteome</keyword>
<dbReference type="EMBL" id="CYRY02045151">
    <property type="protein sequence ID" value="VCX40459.1"/>
    <property type="molecule type" value="Genomic_DNA"/>
</dbReference>
<dbReference type="Proteomes" id="UP000269945">
    <property type="component" value="Unassembled WGS sequence"/>
</dbReference>
<name>A0A9X9MAB1_GULGU</name>
<evidence type="ECO:0000313" key="3">
    <source>
        <dbReference type="Proteomes" id="UP000269945"/>
    </source>
</evidence>
<evidence type="ECO:0000256" key="1">
    <source>
        <dbReference type="SAM" id="MobiDB-lite"/>
    </source>
</evidence>
<feature type="compositionally biased region" description="Polar residues" evidence="1">
    <location>
        <begin position="1"/>
        <end position="15"/>
    </location>
</feature>
<evidence type="ECO:0000313" key="2">
    <source>
        <dbReference type="EMBL" id="VCX40459.1"/>
    </source>
</evidence>
<proteinExistence type="predicted"/>
<comment type="caution">
    <text evidence="2">The sequence shown here is derived from an EMBL/GenBank/DDBJ whole genome shotgun (WGS) entry which is preliminary data.</text>
</comment>
<gene>
    <name evidence="2" type="ORF">BN2614_LOCUS2</name>
</gene>
<reference evidence="2 3" key="1">
    <citation type="submission" date="2018-10" db="EMBL/GenBank/DDBJ databases">
        <authorList>
            <person name="Ekblom R."/>
            <person name="Jareborg N."/>
        </authorList>
    </citation>
    <scope>NUCLEOTIDE SEQUENCE [LARGE SCALE GENOMIC DNA]</scope>
    <source>
        <tissue evidence="2">Muscle</tissue>
    </source>
</reference>
<feature type="region of interest" description="Disordered" evidence="1">
    <location>
        <begin position="1"/>
        <end position="89"/>
    </location>
</feature>
<protein>
    <submittedName>
        <fullName evidence="2">Uncharacterized protein</fullName>
    </submittedName>
</protein>